<feature type="signal peptide" evidence="1">
    <location>
        <begin position="1"/>
        <end position="25"/>
    </location>
</feature>
<evidence type="ECO:0000313" key="2">
    <source>
        <dbReference type="EMBL" id="TKW02220.1"/>
    </source>
</evidence>
<name>A0A4U6TIL8_SETVI</name>
<dbReference type="AlphaFoldDB" id="A0A4U6TIL8"/>
<keyword evidence="1" id="KW-0732">Signal</keyword>
<gene>
    <name evidence="2" type="ORF">SEVIR_8G231566v2</name>
</gene>
<dbReference type="EMBL" id="CM016559">
    <property type="protein sequence ID" value="TKW02220.1"/>
    <property type="molecule type" value="Genomic_DNA"/>
</dbReference>
<accession>A0A4U6TIL8</accession>
<dbReference type="Proteomes" id="UP000298652">
    <property type="component" value="Chromosome 8"/>
</dbReference>
<evidence type="ECO:0000256" key="1">
    <source>
        <dbReference type="SAM" id="SignalP"/>
    </source>
</evidence>
<protein>
    <submittedName>
        <fullName evidence="2">Uncharacterized protein</fullName>
    </submittedName>
</protein>
<evidence type="ECO:0000313" key="3">
    <source>
        <dbReference type="Proteomes" id="UP000298652"/>
    </source>
</evidence>
<reference evidence="2" key="1">
    <citation type="submission" date="2019-03" db="EMBL/GenBank/DDBJ databases">
        <title>WGS assembly of Setaria viridis.</title>
        <authorList>
            <person name="Huang P."/>
            <person name="Jenkins J."/>
            <person name="Grimwood J."/>
            <person name="Barry K."/>
            <person name="Healey A."/>
            <person name="Mamidi S."/>
            <person name="Sreedasyam A."/>
            <person name="Shu S."/>
            <person name="Feldman M."/>
            <person name="Wu J."/>
            <person name="Yu Y."/>
            <person name="Chen C."/>
            <person name="Johnson J."/>
            <person name="Rokhsar D."/>
            <person name="Baxter I."/>
            <person name="Schmutz J."/>
            <person name="Brutnell T."/>
            <person name="Kellogg E."/>
        </authorList>
    </citation>
    <scope>NUCLEOTIDE SEQUENCE [LARGE SCALE GENOMIC DNA]</scope>
</reference>
<proteinExistence type="predicted"/>
<feature type="chain" id="PRO_5020823743" evidence="1">
    <location>
        <begin position="26"/>
        <end position="44"/>
    </location>
</feature>
<dbReference type="Gramene" id="TKW02220">
    <property type="protein sequence ID" value="TKW02220"/>
    <property type="gene ID" value="SEVIR_8G231566v2"/>
</dbReference>
<organism evidence="2 3">
    <name type="scientific">Setaria viridis</name>
    <name type="common">Green bristlegrass</name>
    <name type="synonym">Setaria italica subsp. viridis</name>
    <dbReference type="NCBI Taxonomy" id="4556"/>
    <lineage>
        <taxon>Eukaryota</taxon>
        <taxon>Viridiplantae</taxon>
        <taxon>Streptophyta</taxon>
        <taxon>Embryophyta</taxon>
        <taxon>Tracheophyta</taxon>
        <taxon>Spermatophyta</taxon>
        <taxon>Magnoliopsida</taxon>
        <taxon>Liliopsida</taxon>
        <taxon>Poales</taxon>
        <taxon>Poaceae</taxon>
        <taxon>PACMAD clade</taxon>
        <taxon>Panicoideae</taxon>
        <taxon>Panicodae</taxon>
        <taxon>Paniceae</taxon>
        <taxon>Cenchrinae</taxon>
        <taxon>Setaria</taxon>
    </lineage>
</organism>
<sequence length="44" mass="4371">MAPKSAAALVLLAAMIAGLAPPLQAGPMSMGSTWSTKYIAPATL</sequence>
<keyword evidence="3" id="KW-1185">Reference proteome</keyword>